<feature type="domain" description="NodB homology" evidence="4">
    <location>
        <begin position="127"/>
        <end position="371"/>
    </location>
</feature>
<dbReference type="InterPro" id="IPR002509">
    <property type="entry name" value="NODB_dom"/>
</dbReference>
<keyword evidence="3" id="KW-0472">Membrane</keyword>
<feature type="transmembrane region" description="Helical" evidence="3">
    <location>
        <begin position="336"/>
        <end position="360"/>
    </location>
</feature>
<dbReference type="InterPro" id="IPR011330">
    <property type="entry name" value="Glyco_hydro/deAcase_b/a-brl"/>
</dbReference>
<keyword evidence="3" id="KW-0812">Transmembrane</keyword>
<dbReference type="InterPro" id="IPR051398">
    <property type="entry name" value="Polysacch_Deacetylase"/>
</dbReference>
<evidence type="ECO:0000313" key="6">
    <source>
        <dbReference type="Proteomes" id="UP000289856"/>
    </source>
</evidence>
<dbReference type="GO" id="GO:0016810">
    <property type="term" value="F:hydrolase activity, acting on carbon-nitrogen (but not peptide) bonds"/>
    <property type="evidence" value="ECO:0007669"/>
    <property type="project" value="InterPro"/>
</dbReference>
<dbReference type="AlphaFoldDB" id="A0A3T1D6N2"/>
<dbReference type="SUPFAM" id="SSF88713">
    <property type="entry name" value="Glycoside hydrolase/deacetylase"/>
    <property type="match status" value="1"/>
</dbReference>
<evidence type="ECO:0000256" key="3">
    <source>
        <dbReference type="SAM" id="Phobius"/>
    </source>
</evidence>
<protein>
    <recommendedName>
        <fullName evidence="4">NodB homology domain-containing protein</fullName>
    </recommendedName>
</protein>
<keyword evidence="3" id="KW-1133">Transmembrane helix</keyword>
<gene>
    <name evidence="5" type="ORF">KCTCHS21_31390</name>
</gene>
<reference evidence="5 6" key="1">
    <citation type="submission" date="2019-01" db="EMBL/GenBank/DDBJ databases">
        <title>Complete genome sequence of Cohnella hallensis HS21 isolated from Korean fir (Abies koreana) rhizospheric soil.</title>
        <authorList>
            <person name="Jiang L."/>
            <person name="Kang S.W."/>
            <person name="Kim S."/>
            <person name="Jung J."/>
            <person name="Kim C.Y."/>
            <person name="Kim D.H."/>
            <person name="Kim S.W."/>
            <person name="Lee J."/>
        </authorList>
    </citation>
    <scope>NUCLEOTIDE SEQUENCE [LARGE SCALE GENOMIC DNA]</scope>
    <source>
        <strain evidence="5 6">HS21</strain>
    </source>
</reference>
<dbReference type="OrthoDB" id="9778320at2"/>
<dbReference type="Gene3D" id="3.20.20.370">
    <property type="entry name" value="Glycoside hydrolase/deacetylase"/>
    <property type="match status" value="1"/>
</dbReference>
<sequence length="371" mass="41879">MTLKRVFILLSLLALVGTLLLSNLYLKLHPSRAPALSHALFGYNADNPLYSFRGLKPEANNPTGIYYKDRVLVLMYHDVSPKPEDAGTLSVDHLDKQLQLMKDNNFNIITMSQYRDFILQASPVPENAVLLTFDDGYESLYTHAYPVLQKHNAPASAFLIVNLIDNEKYKGAPRVTWEQVDLMHKNGIEFFNHTFDSHKYFATGPSDSKKMSYLARRIFLKDKDRRETEEEYKQRVGNDLGQANDILAEKLGAPNHVLAFPYGAFSDELLEVSGKLGIDVTLTVRSGLNKTGQTNGFRLDAGGMANDPDLQLSLMKQAKKLIGNNKMEEVDHTRQYMFATFYALLVIGALWLWTGVKLIVKRRNKAGRGSM</sequence>
<dbReference type="Proteomes" id="UP000289856">
    <property type="component" value="Chromosome"/>
</dbReference>
<dbReference type="EMBL" id="AP019400">
    <property type="protein sequence ID" value="BBI33740.1"/>
    <property type="molecule type" value="Genomic_DNA"/>
</dbReference>
<organism evidence="5 6">
    <name type="scientific">Cohnella abietis</name>
    <dbReference type="NCBI Taxonomy" id="2507935"/>
    <lineage>
        <taxon>Bacteria</taxon>
        <taxon>Bacillati</taxon>
        <taxon>Bacillota</taxon>
        <taxon>Bacilli</taxon>
        <taxon>Bacillales</taxon>
        <taxon>Paenibacillaceae</taxon>
        <taxon>Cohnella</taxon>
    </lineage>
</organism>
<dbReference type="PROSITE" id="PS51677">
    <property type="entry name" value="NODB"/>
    <property type="match status" value="1"/>
</dbReference>
<dbReference type="PANTHER" id="PTHR34216">
    <property type="match status" value="1"/>
</dbReference>
<dbReference type="Pfam" id="PF01522">
    <property type="entry name" value="Polysacc_deac_1"/>
    <property type="match status" value="1"/>
</dbReference>
<dbReference type="PANTHER" id="PTHR34216:SF3">
    <property type="entry name" value="POLY-BETA-1,6-N-ACETYL-D-GLUCOSAMINE N-DEACETYLASE"/>
    <property type="match status" value="1"/>
</dbReference>
<dbReference type="GO" id="GO:0005576">
    <property type="term" value="C:extracellular region"/>
    <property type="evidence" value="ECO:0007669"/>
    <property type="project" value="UniProtKB-SubCell"/>
</dbReference>
<name>A0A3T1D6N2_9BACL</name>
<keyword evidence="2" id="KW-0732">Signal</keyword>
<evidence type="ECO:0000256" key="1">
    <source>
        <dbReference type="ARBA" id="ARBA00004613"/>
    </source>
</evidence>
<evidence type="ECO:0000313" key="5">
    <source>
        <dbReference type="EMBL" id="BBI33740.1"/>
    </source>
</evidence>
<keyword evidence="6" id="KW-1185">Reference proteome</keyword>
<dbReference type="KEGG" id="cohn:KCTCHS21_31390"/>
<proteinExistence type="predicted"/>
<dbReference type="GO" id="GO:0005975">
    <property type="term" value="P:carbohydrate metabolic process"/>
    <property type="evidence" value="ECO:0007669"/>
    <property type="project" value="InterPro"/>
</dbReference>
<dbReference type="RefSeq" id="WP_130609929.1">
    <property type="nucleotide sequence ID" value="NZ_AP019400.1"/>
</dbReference>
<accession>A0A3T1D6N2</accession>
<evidence type="ECO:0000256" key="2">
    <source>
        <dbReference type="ARBA" id="ARBA00022729"/>
    </source>
</evidence>
<evidence type="ECO:0000259" key="4">
    <source>
        <dbReference type="PROSITE" id="PS51677"/>
    </source>
</evidence>
<comment type="subcellular location">
    <subcellularLocation>
        <location evidence="1">Secreted</location>
    </subcellularLocation>
</comment>